<keyword evidence="2" id="KW-1185">Reference proteome</keyword>
<dbReference type="Proteomes" id="UP000017831">
    <property type="component" value="Unassembled WGS sequence"/>
</dbReference>
<protein>
    <submittedName>
        <fullName evidence="1">Uncharacterized protein</fullName>
    </submittedName>
</protein>
<gene>
    <name evidence="1" type="ORF">HMPREF1534_03160</name>
</gene>
<evidence type="ECO:0000313" key="2">
    <source>
        <dbReference type="Proteomes" id="UP000017831"/>
    </source>
</evidence>
<dbReference type="HOGENOM" id="CLU_2950522_0_0_10"/>
<organism evidence="1 2">
    <name type="scientific">Phocaeicola massiliensis B84634 = Timone 84634 = DSM 17679 = JCM 13223</name>
    <dbReference type="NCBI Taxonomy" id="1121098"/>
    <lineage>
        <taxon>Bacteria</taxon>
        <taxon>Pseudomonadati</taxon>
        <taxon>Bacteroidota</taxon>
        <taxon>Bacteroidia</taxon>
        <taxon>Bacteroidales</taxon>
        <taxon>Bacteroidaceae</taxon>
        <taxon>Phocaeicola</taxon>
    </lineage>
</organism>
<accession>U6RBH5</accession>
<comment type="caution">
    <text evidence="1">The sequence shown here is derived from an EMBL/GenBank/DDBJ whole genome shotgun (WGS) entry which is preliminary data.</text>
</comment>
<name>U6RBH5_9BACT</name>
<reference evidence="1 2" key="1">
    <citation type="submission" date="2013-04" db="EMBL/GenBank/DDBJ databases">
        <title>The Genome Sequence of Bacteroides massiliensis DSM 17679.</title>
        <authorList>
            <consortium name="The Broad Institute Genomics Platform"/>
            <person name="Earl A."/>
            <person name="Ward D."/>
            <person name="Feldgarden M."/>
            <person name="Gevers D."/>
            <person name="Martens E."/>
            <person name="Fenner L."/>
            <person name="Roux V."/>
            <person name="Mallet M.N."/>
            <person name="Raoult D."/>
            <person name="Walker B."/>
            <person name="Young S."/>
            <person name="Zeng Q."/>
            <person name="Gargeya S."/>
            <person name="Fitzgerald M."/>
            <person name="Haas B."/>
            <person name="Abouelleil A."/>
            <person name="Allen A.W."/>
            <person name="Alvarado L."/>
            <person name="Arachchi H.M."/>
            <person name="Berlin A.M."/>
            <person name="Chapman S.B."/>
            <person name="Gainer-Dewar J."/>
            <person name="Goldberg J."/>
            <person name="Griggs A."/>
            <person name="Gujja S."/>
            <person name="Hansen M."/>
            <person name="Howarth C."/>
            <person name="Imamovic A."/>
            <person name="Ireland A."/>
            <person name="Larimer J."/>
            <person name="McCowan C."/>
            <person name="Murphy C."/>
            <person name="Pearson M."/>
            <person name="Poon T.W."/>
            <person name="Priest M."/>
            <person name="Roberts A."/>
            <person name="Saif S."/>
            <person name="Shea T."/>
            <person name="Sisk P."/>
            <person name="Sykes S."/>
            <person name="Wortman J."/>
            <person name="Nusbaum C."/>
            <person name="Birren B."/>
        </authorList>
    </citation>
    <scope>NUCLEOTIDE SEQUENCE [LARGE SCALE GENOMIC DNA]</scope>
    <source>
        <strain evidence="2">B84634 / Timone 84634 / DSM 17679 / JCM 13223</strain>
    </source>
</reference>
<dbReference type="AlphaFoldDB" id="U6RBH5"/>
<proteinExistence type="predicted"/>
<sequence>MTEPCAPINEGIYKKKKPLIFRDFLVDLEGVEPSSKRGSHTLSTCLSSPEFSCIDKTEATNLYLIL</sequence>
<dbReference type="EMBL" id="AQHY01000038">
    <property type="protein sequence ID" value="EOA53086.1"/>
    <property type="molecule type" value="Genomic_DNA"/>
</dbReference>
<evidence type="ECO:0000313" key="1">
    <source>
        <dbReference type="EMBL" id="EOA53086.1"/>
    </source>
</evidence>